<gene>
    <name evidence="2" type="ORF">Adu01nite_06310</name>
</gene>
<dbReference type="InterPro" id="IPR023346">
    <property type="entry name" value="Lysozyme-like_dom_sf"/>
</dbReference>
<dbReference type="RefSeq" id="WP_203724693.1">
    <property type="nucleotide sequence ID" value="NZ_BAAATX010000004.1"/>
</dbReference>
<dbReference type="Pfam" id="PF00754">
    <property type="entry name" value="F5_F8_type_C"/>
    <property type="match status" value="1"/>
</dbReference>
<dbReference type="SUPFAM" id="SSF53955">
    <property type="entry name" value="Lysozyme-like"/>
    <property type="match status" value="1"/>
</dbReference>
<dbReference type="CDD" id="cd00978">
    <property type="entry name" value="chitosanase_GH46"/>
    <property type="match status" value="1"/>
</dbReference>
<comment type="caution">
    <text evidence="2">The sequence shown here is derived from an EMBL/GenBank/DDBJ whole genome shotgun (WGS) entry which is preliminary data.</text>
</comment>
<feature type="domain" description="F5/8 type C" evidence="1">
    <location>
        <begin position="17"/>
        <end position="163"/>
    </location>
</feature>
<evidence type="ECO:0000313" key="3">
    <source>
        <dbReference type="Proteomes" id="UP000637628"/>
    </source>
</evidence>
<accession>A0ABQ3YNX8</accession>
<evidence type="ECO:0000313" key="2">
    <source>
        <dbReference type="EMBL" id="GID99280.1"/>
    </source>
</evidence>
<dbReference type="Pfam" id="PF01374">
    <property type="entry name" value="Glyco_hydro_46"/>
    <property type="match status" value="1"/>
</dbReference>
<dbReference type="Gene3D" id="3.30.386.10">
    <property type="entry name" value="Chitosanase, subunit A, domain 2"/>
    <property type="match status" value="1"/>
</dbReference>
<proteinExistence type="predicted"/>
<dbReference type="InterPro" id="IPR023099">
    <property type="entry name" value="Glyco_hydro_46_N"/>
</dbReference>
<dbReference type="InterPro" id="IPR000400">
    <property type="entry name" value="Glyco_hydro_46"/>
</dbReference>
<dbReference type="Gene3D" id="2.60.120.260">
    <property type="entry name" value="Galactose-binding domain-like"/>
    <property type="match status" value="1"/>
</dbReference>
<name>A0ABQ3YNX8_9ACTN</name>
<dbReference type="SUPFAM" id="SSF49785">
    <property type="entry name" value="Galactose-binding domain-like"/>
    <property type="match status" value="1"/>
</dbReference>
<dbReference type="Proteomes" id="UP000637628">
    <property type="component" value="Unassembled WGS sequence"/>
</dbReference>
<dbReference type="Gene3D" id="1.20.141.10">
    <property type="entry name" value="Chitosanase, subunit A, domain 1"/>
    <property type="match status" value="1"/>
</dbReference>
<dbReference type="EMBL" id="BOML01000006">
    <property type="protein sequence ID" value="GID99280.1"/>
    <property type="molecule type" value="Genomic_DNA"/>
</dbReference>
<protein>
    <recommendedName>
        <fullName evidence="1">F5/8 type C domain-containing protein</fullName>
    </recommendedName>
</protein>
<organism evidence="2 3">
    <name type="scientific">Paractinoplanes durhamensis</name>
    <dbReference type="NCBI Taxonomy" id="113563"/>
    <lineage>
        <taxon>Bacteria</taxon>
        <taxon>Bacillati</taxon>
        <taxon>Actinomycetota</taxon>
        <taxon>Actinomycetes</taxon>
        <taxon>Micromonosporales</taxon>
        <taxon>Micromonosporaceae</taxon>
        <taxon>Paractinoplanes</taxon>
    </lineage>
</organism>
<dbReference type="InterPro" id="IPR000421">
    <property type="entry name" value="FA58C"/>
</dbReference>
<dbReference type="PROSITE" id="PS50022">
    <property type="entry name" value="FA58C_3"/>
    <property type="match status" value="1"/>
</dbReference>
<reference evidence="2 3" key="1">
    <citation type="submission" date="2021-01" db="EMBL/GenBank/DDBJ databases">
        <title>Whole genome shotgun sequence of Actinoplanes durhamensis NBRC 14914.</title>
        <authorList>
            <person name="Komaki H."/>
            <person name="Tamura T."/>
        </authorList>
    </citation>
    <scope>NUCLEOTIDE SEQUENCE [LARGE SCALE GENOMIC DNA]</scope>
    <source>
        <strain evidence="2 3">NBRC 14914</strain>
    </source>
</reference>
<dbReference type="PROSITE" id="PS60000">
    <property type="entry name" value="CHITOSANASE_46_80"/>
    <property type="match status" value="1"/>
</dbReference>
<evidence type="ECO:0000259" key="1">
    <source>
        <dbReference type="PROSITE" id="PS50022"/>
    </source>
</evidence>
<keyword evidence="3" id="KW-1185">Reference proteome</keyword>
<dbReference type="InterPro" id="IPR008979">
    <property type="entry name" value="Galactose-bd-like_sf"/>
</dbReference>
<sequence length="412" mass="44558">MRIRRRTIALGAGITVVLSVPLAISVAASANNDVLISRGRSAIASSVRGSTWVAGQVTDSDPATRWASTDGPGTQWVRVDLGGMQTIDRVRLRWDKAYAKTYRVQTSVDGANWKDVYATRSGDGGTDDLKRLGGSGRFVRVLAIQRGRSGGGYSLAEVKAYGPESAALRAVTPVSGSLAAGLDDGRKKETAFELVASAENSTLSWREQYAYIEDIGDGRGYTAGIVGFCSGTSDMLDVVNEYTRRKPANVLAKYLPALRTVDGSDSHAGLDPGFTTAWKTAAQDPIFQKVQEDERDWMYFDPSVRMARADGVRALGQFAYFDAAVMHGISGLRGIRAQALRTAKSPSDGGDEISYLTAFLDARADEMRTEEAHRDTTRVDTAQRLFLQRSNLDLAGPLSWRVYGDSYQIAAG</sequence>